<dbReference type="InterPro" id="IPR001584">
    <property type="entry name" value="Integrase_cat-core"/>
</dbReference>
<dbReference type="Pfam" id="PF05380">
    <property type="entry name" value="Peptidase_A17"/>
    <property type="match status" value="1"/>
</dbReference>
<dbReference type="InterPro" id="IPR012337">
    <property type="entry name" value="RNaseH-like_sf"/>
</dbReference>
<accession>A0A6J2X8B4</accession>
<dbReference type="PANTHER" id="PTHR47331:SF4">
    <property type="entry name" value="PEPTIDASE S1 DOMAIN-CONTAINING PROTEIN"/>
    <property type="match status" value="1"/>
</dbReference>
<dbReference type="KEGG" id="soy:115875730"/>
<keyword evidence="2" id="KW-1185">Reference proteome</keyword>
<sequence length="874" mass="99396">MAALTLSGLIGSNLKNIAIFLVIKTPTDDLLTGADTIEQVGYICQEVSNTLKNGCFELRKWHSNEPAVLKNISDHNISSEVLEFARNEKTKTLGLNWSSRDDVLIYNIDDFSTVKKCTKWAVLSLIARIFDPLGILSPCIVVAKMFMQRLWSERLSWDDLLPSNLADQWNRFREELPNLSMLKIPRQVLGKCIQLHGFSSSIQLHGFSDSSTRAYGACIRTTYPDGKVKVRLLCAKSKVAPVKTLTIPKLELCAALLLARLADKVIQSMNIKFDDCVFWSDSTIVLALIKMAPNLLKCFIANRVVEIQSLTKDREWRYVQSLDNPAYYVSRGLLPKQILDADKWWYGPSWLKLSSSEWPSVEYKVSQLPELKSQKISSLPVNIINEFPFEKFSKLSNLQRIVAYILRFKNNCLCSSIDHKVGPLTVPELQFSLKCLTRAAQRQSFPDEFLKLSKKQVLSPKNKLSNLTPFLDHNGLIRVGGRLKHSDFSVDKKHPLVLHSDHQFTKLLFEYEHCRLLHAGPQLLLGSIRETFWPIRGRNLARATVRKCLRCFRFNPELVKSIMGNLPRDRVTPSSPFHVTGIDYAGPFLIKRGRGCKVEKCYVGLFVCFSTKALHLELISSLATSSFIQALRRFASRRGKPIKIVSDNGTTFVGAYRELGNFLKSNRNNLVNASALGQINWSFIPPYSPHFGGLWEAGVKSVKHHLKRVLGNTQLTFEEFLTILCQIEGILNSRPLCPLTSDPNDFLPLTPTHFLIGRPLVAVPDDNVEDIKTNRLTRFQLIQQLSQQFWRRWERDFISEMQQKHKWEELSSSIPEQTALAVLLQYKQEVVSSSEVSPEFVLFQCPIESVSSFKAEGMFRPHTLNTFFLTTTSP</sequence>
<dbReference type="Pfam" id="PF18701">
    <property type="entry name" value="DUF5641"/>
    <property type="match status" value="1"/>
</dbReference>
<dbReference type="InterPro" id="IPR036397">
    <property type="entry name" value="RNaseH_sf"/>
</dbReference>
<dbReference type="RefSeq" id="XP_030747104.1">
    <property type="nucleotide sequence ID" value="XM_030891244.1"/>
</dbReference>
<dbReference type="AlphaFoldDB" id="A0A6J2X8B4"/>
<gene>
    <name evidence="3" type="primary">LOC115875730</name>
</gene>
<proteinExistence type="predicted"/>
<name>A0A6J2X8B4_SITOR</name>
<dbReference type="SUPFAM" id="SSF53098">
    <property type="entry name" value="Ribonuclease H-like"/>
    <property type="match status" value="1"/>
</dbReference>
<protein>
    <submittedName>
        <fullName evidence="3">Uncharacterized protein LOC115875730</fullName>
    </submittedName>
</protein>
<dbReference type="PROSITE" id="PS50994">
    <property type="entry name" value="INTEGRASE"/>
    <property type="match status" value="1"/>
</dbReference>
<evidence type="ECO:0000313" key="3">
    <source>
        <dbReference type="RefSeq" id="XP_030747104.1"/>
    </source>
</evidence>
<dbReference type="GeneID" id="115875730"/>
<dbReference type="Proteomes" id="UP000504635">
    <property type="component" value="Unplaced"/>
</dbReference>
<dbReference type="Gene3D" id="3.30.420.10">
    <property type="entry name" value="Ribonuclease H-like superfamily/Ribonuclease H"/>
    <property type="match status" value="1"/>
</dbReference>
<evidence type="ECO:0000313" key="2">
    <source>
        <dbReference type="Proteomes" id="UP000504635"/>
    </source>
</evidence>
<dbReference type="GO" id="GO:0003676">
    <property type="term" value="F:nucleic acid binding"/>
    <property type="evidence" value="ECO:0007669"/>
    <property type="project" value="InterPro"/>
</dbReference>
<evidence type="ECO:0000259" key="1">
    <source>
        <dbReference type="PROSITE" id="PS50994"/>
    </source>
</evidence>
<dbReference type="InParanoid" id="A0A6J2X8B4"/>
<dbReference type="PANTHER" id="PTHR47331">
    <property type="entry name" value="PHD-TYPE DOMAIN-CONTAINING PROTEIN"/>
    <property type="match status" value="1"/>
</dbReference>
<feature type="domain" description="Integrase catalytic" evidence="1">
    <location>
        <begin position="572"/>
        <end position="759"/>
    </location>
</feature>
<dbReference type="OrthoDB" id="6589437at2759"/>
<dbReference type="InterPro" id="IPR008042">
    <property type="entry name" value="Retrotrans_Pao"/>
</dbReference>
<dbReference type="InterPro" id="IPR040676">
    <property type="entry name" value="DUF5641"/>
</dbReference>
<dbReference type="GO" id="GO:0015074">
    <property type="term" value="P:DNA integration"/>
    <property type="evidence" value="ECO:0007669"/>
    <property type="project" value="InterPro"/>
</dbReference>
<reference evidence="3" key="1">
    <citation type="submission" date="2025-08" db="UniProtKB">
        <authorList>
            <consortium name="RefSeq"/>
        </authorList>
    </citation>
    <scope>IDENTIFICATION</scope>
    <source>
        <tissue evidence="3">Gonads</tissue>
    </source>
</reference>
<organism evidence="2 3">
    <name type="scientific">Sitophilus oryzae</name>
    <name type="common">Rice weevil</name>
    <name type="synonym">Curculio oryzae</name>
    <dbReference type="NCBI Taxonomy" id="7048"/>
    <lineage>
        <taxon>Eukaryota</taxon>
        <taxon>Metazoa</taxon>
        <taxon>Ecdysozoa</taxon>
        <taxon>Arthropoda</taxon>
        <taxon>Hexapoda</taxon>
        <taxon>Insecta</taxon>
        <taxon>Pterygota</taxon>
        <taxon>Neoptera</taxon>
        <taxon>Endopterygota</taxon>
        <taxon>Coleoptera</taxon>
        <taxon>Polyphaga</taxon>
        <taxon>Cucujiformia</taxon>
        <taxon>Curculionidae</taxon>
        <taxon>Dryophthorinae</taxon>
        <taxon>Sitophilus</taxon>
    </lineage>
</organism>